<keyword evidence="5" id="KW-1185">Reference proteome</keyword>
<dbReference type="InterPro" id="IPR027417">
    <property type="entry name" value="P-loop_NTPase"/>
</dbReference>
<sequence length="687" mass="74485">MRPFPGDGPPPRRNPRGADNEPPTAFHHPASGQQQMTSYFIGGEDAVDAALQQSLASFTTSFTSGGRDHRKAGSADPESANPAKHTAHSDRESISTSDPADADDISLMSDIAPSRLNLPGSTSNLSQPITPLMLATPGSPSAISDAMSASFSEEIASQALSMSQDLEPMEASEMMDSGSAPQLVMPSIKMPSRRPFTDGGRRIGRLKVLVAGDSGVGKTSLIKALVQSCEHIVHVDPITPQSTALVGLQSGARRGKSKSSKNNTRTTEISEIFASTKPYPEWWSDLDDFQLLKRRKSVDDTILDRNICFIDTPGYSDGSSSMENITPVIRYVESHFERVRSNESPDAEMLNMLGGDGELKPADIKYLQLLGSLTNVIPLVAKADNMTSEKVAQSKAQIRSELMEAGVRPFSFSVSSSGIFSDIEPRYPYAVSSTPGSDHDIMDASLLMSPDYVQPLMSSELATVVNQVFCENGASWLRHAAAKKFVQWKNSGDSSRPRALYKPMGLPANSSMPLVAAGPLSSPVGATSQYSLARIADHTQREERLAQIRLANWASELQRSLANERAQYDALARGERAIWLTEKLHECVQDGELVPFAERDRSVSRPSEKTRRRLGRGRSYSTSTTQTQDPLGLLRVAARVKLNGWIALEVLGGVGILGGAAMWFSGQDWPAVGWAVDQWSAFWGAEK</sequence>
<dbReference type="InterPro" id="IPR030379">
    <property type="entry name" value="G_SEPTIN_dom"/>
</dbReference>
<feature type="region of interest" description="Disordered" evidence="2">
    <location>
        <begin position="1"/>
        <end position="41"/>
    </location>
</feature>
<gene>
    <name evidence="4" type="ORF">N8I77_007446</name>
</gene>
<dbReference type="InterPro" id="IPR025662">
    <property type="entry name" value="Sigma_54_int_dom_ATP-bd_1"/>
</dbReference>
<evidence type="ECO:0000313" key="4">
    <source>
        <dbReference type="EMBL" id="KAK2604522.1"/>
    </source>
</evidence>
<evidence type="ECO:0000259" key="3">
    <source>
        <dbReference type="PROSITE" id="PS51719"/>
    </source>
</evidence>
<accession>A0AAD9W3F9</accession>
<dbReference type="PROSITE" id="PS00675">
    <property type="entry name" value="SIGMA54_INTERACT_1"/>
    <property type="match status" value="1"/>
</dbReference>
<dbReference type="Gene3D" id="3.40.50.300">
    <property type="entry name" value="P-loop containing nucleotide triphosphate hydrolases"/>
    <property type="match status" value="1"/>
</dbReference>
<evidence type="ECO:0000256" key="1">
    <source>
        <dbReference type="RuleBase" id="RU004560"/>
    </source>
</evidence>
<feature type="compositionally biased region" description="Pro residues" evidence="2">
    <location>
        <begin position="1"/>
        <end position="12"/>
    </location>
</feature>
<dbReference type="Pfam" id="PF20571">
    <property type="entry name" value="DUF6780"/>
    <property type="match status" value="1"/>
</dbReference>
<dbReference type="SUPFAM" id="SSF52540">
    <property type="entry name" value="P-loop containing nucleoside triphosphate hydrolases"/>
    <property type="match status" value="1"/>
</dbReference>
<dbReference type="GO" id="GO:0005525">
    <property type="term" value="F:GTP binding"/>
    <property type="evidence" value="ECO:0007669"/>
    <property type="project" value="UniProtKB-KW"/>
</dbReference>
<feature type="region of interest" description="Disordered" evidence="2">
    <location>
        <begin position="117"/>
        <end position="137"/>
    </location>
</feature>
<keyword evidence="1" id="KW-0547">Nucleotide-binding</keyword>
<feature type="region of interest" description="Disordered" evidence="2">
    <location>
        <begin position="59"/>
        <end position="105"/>
    </location>
</feature>
<organism evidence="4 5">
    <name type="scientific">Phomopsis amygdali</name>
    <name type="common">Fusicoccum amygdali</name>
    <dbReference type="NCBI Taxonomy" id="1214568"/>
    <lineage>
        <taxon>Eukaryota</taxon>
        <taxon>Fungi</taxon>
        <taxon>Dikarya</taxon>
        <taxon>Ascomycota</taxon>
        <taxon>Pezizomycotina</taxon>
        <taxon>Sordariomycetes</taxon>
        <taxon>Sordariomycetidae</taxon>
        <taxon>Diaporthales</taxon>
        <taxon>Diaporthaceae</taxon>
        <taxon>Diaporthe</taxon>
    </lineage>
</organism>
<dbReference type="Proteomes" id="UP001265746">
    <property type="component" value="Unassembled WGS sequence"/>
</dbReference>
<dbReference type="EMBL" id="JAUJFL010000004">
    <property type="protein sequence ID" value="KAK2604522.1"/>
    <property type="molecule type" value="Genomic_DNA"/>
</dbReference>
<evidence type="ECO:0000313" key="5">
    <source>
        <dbReference type="Proteomes" id="UP001265746"/>
    </source>
</evidence>
<dbReference type="PANTHER" id="PTHR18884">
    <property type="entry name" value="SEPTIN"/>
    <property type="match status" value="1"/>
</dbReference>
<keyword evidence="1" id="KW-0342">GTP-binding</keyword>
<comment type="similarity">
    <text evidence="1">Belongs to the TRAFAC class TrmE-Era-EngA-EngB-Septin-like GTPase superfamily. Septin GTPase family.</text>
</comment>
<proteinExistence type="inferred from homology"/>
<feature type="compositionally biased region" description="Basic and acidic residues" evidence="2">
    <location>
        <begin position="600"/>
        <end position="609"/>
    </location>
</feature>
<dbReference type="Pfam" id="PF00735">
    <property type="entry name" value="Septin"/>
    <property type="match status" value="1"/>
</dbReference>
<dbReference type="AlphaFoldDB" id="A0AAD9W3F9"/>
<feature type="region of interest" description="Disordered" evidence="2">
    <location>
        <begin position="600"/>
        <end position="626"/>
    </location>
</feature>
<comment type="caution">
    <text evidence="4">The sequence shown here is derived from an EMBL/GenBank/DDBJ whole genome shotgun (WGS) entry which is preliminary data.</text>
</comment>
<protein>
    <recommendedName>
        <fullName evidence="3">Septin-type G domain-containing protein</fullName>
    </recommendedName>
</protein>
<name>A0AAD9W3F9_PHOAM</name>
<reference evidence="4" key="1">
    <citation type="submission" date="2023-06" db="EMBL/GenBank/DDBJ databases">
        <authorList>
            <person name="Noh H."/>
        </authorList>
    </citation>
    <scope>NUCLEOTIDE SEQUENCE</scope>
    <source>
        <strain evidence="4">DUCC20226</strain>
    </source>
</reference>
<dbReference type="PROSITE" id="PS51719">
    <property type="entry name" value="G_SEPTIN"/>
    <property type="match status" value="1"/>
</dbReference>
<evidence type="ECO:0000256" key="2">
    <source>
        <dbReference type="SAM" id="MobiDB-lite"/>
    </source>
</evidence>
<feature type="compositionally biased region" description="Polar residues" evidence="2">
    <location>
        <begin position="119"/>
        <end position="129"/>
    </location>
</feature>
<dbReference type="InterPro" id="IPR046707">
    <property type="entry name" value="DUF6780"/>
</dbReference>
<feature type="domain" description="Septin-type G" evidence="3">
    <location>
        <begin position="202"/>
        <end position="495"/>
    </location>
</feature>